<dbReference type="GO" id="GO:0005829">
    <property type="term" value="C:cytosol"/>
    <property type="evidence" value="ECO:0007669"/>
    <property type="project" value="TreeGrafter"/>
</dbReference>
<gene>
    <name evidence="4" type="ORF">Atai01_71260</name>
</gene>
<protein>
    <submittedName>
        <fullName evidence="4">Methylhydantoinase</fullName>
    </submittedName>
</protein>
<keyword evidence="5" id="KW-1185">Reference proteome</keyword>
<reference evidence="4" key="1">
    <citation type="submission" date="2023-03" db="EMBL/GenBank/DDBJ databases">
        <title>Amycolatopsis taiwanensis NBRC 103393.</title>
        <authorList>
            <person name="Ichikawa N."/>
            <person name="Sato H."/>
            <person name="Tonouchi N."/>
        </authorList>
    </citation>
    <scope>NUCLEOTIDE SEQUENCE</scope>
    <source>
        <strain evidence="4">NBRC 103393</strain>
    </source>
</reference>
<feature type="domain" description="Acetophenone carboxylase-like C-terminal" evidence="3">
    <location>
        <begin position="512"/>
        <end position="687"/>
    </location>
</feature>
<accession>A0A9W6VKJ1</accession>
<dbReference type="Pfam" id="PF05378">
    <property type="entry name" value="Hydant_A_N"/>
    <property type="match status" value="1"/>
</dbReference>
<dbReference type="PANTHER" id="PTHR11365:SF23">
    <property type="entry name" value="HYPOTHETICAL 5-OXOPROLINASE (EUROFUNG)-RELATED"/>
    <property type="match status" value="1"/>
</dbReference>
<evidence type="ECO:0000313" key="4">
    <source>
        <dbReference type="EMBL" id="GLY70507.1"/>
    </source>
</evidence>
<dbReference type="InterPro" id="IPR049517">
    <property type="entry name" value="ACX-like_C"/>
</dbReference>
<dbReference type="GO" id="GO:0006749">
    <property type="term" value="P:glutathione metabolic process"/>
    <property type="evidence" value="ECO:0007669"/>
    <property type="project" value="TreeGrafter"/>
</dbReference>
<dbReference type="RefSeq" id="WP_027944082.1">
    <property type="nucleotide sequence ID" value="NZ_BSTI01000023.1"/>
</dbReference>
<evidence type="ECO:0000259" key="3">
    <source>
        <dbReference type="Pfam" id="PF19278"/>
    </source>
</evidence>
<dbReference type="InterPro" id="IPR043129">
    <property type="entry name" value="ATPase_NBD"/>
</dbReference>
<dbReference type="InterPro" id="IPR002821">
    <property type="entry name" value="Hydantoinase_A"/>
</dbReference>
<sequence>MQVVGVDTGGTFTDTVIISSDGRFGVGKTLSRKADPAAAVLTSVTQAAAALGQTLPDALGACTVFSHGTTIGLNALLTGTGAAVGLLTTRGFESTLPIAKINKVHGLDAESLSEPTRWAKPPLLVPRDRILGIRERVDAHGDILTPLDEEHARGQIDLLAQRGVNAVAISLLWSMLRPEHEQRLAELVRERLPGAHLSLSSELAPRVGEYERTVTTVLNAYVGPLVGGYLDTLTNALRDNGFAGTFVLMRSGGGVQQAHRLAQRSLETLNSGPVGGLSATVHIGRQLGHRNVITTDVGGTSFDVGLVIDGDVQYLRRPLLNRHALAMSVVDILSIGTGGGSLAWVDDTLGALRVGPESMGNDPGPVCYGLGGTRPTVTDAAVVLGYLDRLGGHLRLDRAAAAEAVSKYVAQPLGLDVYAAADGILTVANAQMADLVRRATVRKGHDPRDFALYAFGGAAAQYVGRYADELGCAEAIIPALAAVFSAYGAVASDLSTVAERQFSPVPLGTGASALAEVADVLEAQVRAELAIGDRSIAGELTLVRRAGLRFVNQVNELPVELPPGPINEDLAERLAERFRGDYEQIVGKGTAYAASGVEVVSLAVEGRLSLRTPGAAPPTVPSRNGAEPARSRIAWFDGELGERPVYDRDRLSAGSRVDGPAFIELETTTVVVYPRQRAVVDENGNIRLRTGV</sequence>
<feature type="domain" description="Hydantoinase A/oxoprolinase" evidence="1">
    <location>
        <begin position="212"/>
        <end position="495"/>
    </location>
</feature>
<dbReference type="EMBL" id="BSTI01000023">
    <property type="protein sequence ID" value="GLY70507.1"/>
    <property type="molecule type" value="Genomic_DNA"/>
</dbReference>
<dbReference type="InterPro" id="IPR045079">
    <property type="entry name" value="Oxoprolinase-like"/>
</dbReference>
<dbReference type="Proteomes" id="UP001165136">
    <property type="component" value="Unassembled WGS sequence"/>
</dbReference>
<dbReference type="PANTHER" id="PTHR11365">
    <property type="entry name" value="5-OXOPROLINASE RELATED"/>
    <property type="match status" value="1"/>
</dbReference>
<evidence type="ECO:0000259" key="1">
    <source>
        <dbReference type="Pfam" id="PF01968"/>
    </source>
</evidence>
<dbReference type="Pfam" id="PF19278">
    <property type="entry name" value="Hydant_A_C"/>
    <property type="match status" value="1"/>
</dbReference>
<name>A0A9W6VKJ1_9PSEU</name>
<evidence type="ECO:0000259" key="2">
    <source>
        <dbReference type="Pfam" id="PF05378"/>
    </source>
</evidence>
<feature type="domain" description="Hydantoinase/oxoprolinase N-terminal" evidence="2">
    <location>
        <begin position="4"/>
        <end position="191"/>
    </location>
</feature>
<organism evidence="4 5">
    <name type="scientific">Amycolatopsis taiwanensis</name>
    <dbReference type="NCBI Taxonomy" id="342230"/>
    <lineage>
        <taxon>Bacteria</taxon>
        <taxon>Bacillati</taxon>
        <taxon>Actinomycetota</taxon>
        <taxon>Actinomycetes</taxon>
        <taxon>Pseudonocardiales</taxon>
        <taxon>Pseudonocardiaceae</taxon>
        <taxon>Amycolatopsis</taxon>
    </lineage>
</organism>
<dbReference type="SUPFAM" id="SSF53067">
    <property type="entry name" value="Actin-like ATPase domain"/>
    <property type="match status" value="1"/>
</dbReference>
<dbReference type="GO" id="GO:0017168">
    <property type="term" value="F:5-oxoprolinase (ATP-hydrolyzing) activity"/>
    <property type="evidence" value="ECO:0007669"/>
    <property type="project" value="TreeGrafter"/>
</dbReference>
<proteinExistence type="predicted"/>
<evidence type="ECO:0000313" key="5">
    <source>
        <dbReference type="Proteomes" id="UP001165136"/>
    </source>
</evidence>
<dbReference type="InterPro" id="IPR008040">
    <property type="entry name" value="Hydant_A_N"/>
</dbReference>
<dbReference type="AlphaFoldDB" id="A0A9W6VKJ1"/>
<dbReference type="Pfam" id="PF01968">
    <property type="entry name" value="Hydantoinase_A"/>
    <property type="match status" value="1"/>
</dbReference>
<comment type="caution">
    <text evidence="4">The sequence shown here is derived from an EMBL/GenBank/DDBJ whole genome shotgun (WGS) entry which is preliminary data.</text>
</comment>